<keyword evidence="3" id="KW-1185">Reference proteome</keyword>
<dbReference type="EMBL" id="KQ999839">
    <property type="protein sequence ID" value="KZV41066.1"/>
    <property type="molecule type" value="Genomic_DNA"/>
</dbReference>
<sequence length="234" mass="26463">MPSSELENKNKELSDTCFEDLCLDMQIEIIARVASASLADHFNLKTSCKKLGKVAEDGFVYERVCLDRIPVTAWHSANGRLSLFIHQCLENENPEALFRLAMVEYFCWGEVSTATEYLNRAGELGHDGVLYLLGIMFLFNGEQCKDDGMQMMSEATRSSRLKDSATRCRDLIVELLRSTKIHNPHVLYYRPVCCDPTANHGSCDACFCDSELSHMFQAIDYSIALLNLLELLEI</sequence>
<dbReference type="InterPro" id="IPR040338">
    <property type="entry name" value="At1g67623-like"/>
</dbReference>
<feature type="domain" description="At2g35280-like TPR" evidence="1">
    <location>
        <begin position="69"/>
        <end position="174"/>
    </location>
</feature>
<accession>A0A2Z7C2D4</accession>
<reference evidence="2 3" key="1">
    <citation type="journal article" date="2015" name="Proc. Natl. Acad. Sci. U.S.A.">
        <title>The resurrection genome of Boea hygrometrica: A blueprint for survival of dehydration.</title>
        <authorList>
            <person name="Xiao L."/>
            <person name="Yang G."/>
            <person name="Zhang L."/>
            <person name="Yang X."/>
            <person name="Zhao S."/>
            <person name="Ji Z."/>
            <person name="Zhou Q."/>
            <person name="Hu M."/>
            <person name="Wang Y."/>
            <person name="Chen M."/>
            <person name="Xu Y."/>
            <person name="Jin H."/>
            <person name="Xiao X."/>
            <person name="Hu G."/>
            <person name="Bao F."/>
            <person name="Hu Y."/>
            <person name="Wan P."/>
            <person name="Li L."/>
            <person name="Deng X."/>
            <person name="Kuang T."/>
            <person name="Xiang C."/>
            <person name="Zhu J.K."/>
            <person name="Oliver M.J."/>
            <person name="He Y."/>
        </authorList>
    </citation>
    <scope>NUCLEOTIDE SEQUENCE [LARGE SCALE GENOMIC DNA]</scope>
    <source>
        <strain evidence="3">cv. XS01</strain>
    </source>
</reference>
<evidence type="ECO:0000313" key="3">
    <source>
        <dbReference type="Proteomes" id="UP000250235"/>
    </source>
</evidence>
<evidence type="ECO:0000259" key="1">
    <source>
        <dbReference type="Pfam" id="PF23310"/>
    </source>
</evidence>
<protein>
    <submittedName>
        <fullName evidence="2">F-box protein</fullName>
    </submittedName>
</protein>
<gene>
    <name evidence="2" type="ORF">F511_14042</name>
</gene>
<proteinExistence type="predicted"/>
<name>A0A2Z7C2D4_9LAMI</name>
<dbReference type="PANTHER" id="PTHR33784">
    <property type="entry name" value="OS05G0482100 PROTEIN"/>
    <property type="match status" value="1"/>
</dbReference>
<dbReference type="InterPro" id="IPR057136">
    <property type="entry name" value="At2g35280_TPR_dom"/>
</dbReference>
<dbReference type="Proteomes" id="UP000250235">
    <property type="component" value="Unassembled WGS sequence"/>
</dbReference>
<organism evidence="2 3">
    <name type="scientific">Dorcoceras hygrometricum</name>
    <dbReference type="NCBI Taxonomy" id="472368"/>
    <lineage>
        <taxon>Eukaryota</taxon>
        <taxon>Viridiplantae</taxon>
        <taxon>Streptophyta</taxon>
        <taxon>Embryophyta</taxon>
        <taxon>Tracheophyta</taxon>
        <taxon>Spermatophyta</taxon>
        <taxon>Magnoliopsida</taxon>
        <taxon>eudicotyledons</taxon>
        <taxon>Gunneridae</taxon>
        <taxon>Pentapetalae</taxon>
        <taxon>asterids</taxon>
        <taxon>lamiids</taxon>
        <taxon>Lamiales</taxon>
        <taxon>Gesneriaceae</taxon>
        <taxon>Didymocarpoideae</taxon>
        <taxon>Trichosporeae</taxon>
        <taxon>Loxocarpinae</taxon>
        <taxon>Dorcoceras</taxon>
    </lineage>
</organism>
<dbReference type="PANTHER" id="PTHR33784:SF10">
    <property type="entry name" value="F-BOX PROTEIN"/>
    <property type="match status" value="1"/>
</dbReference>
<dbReference type="Pfam" id="PF23310">
    <property type="entry name" value="TPR_27"/>
    <property type="match status" value="1"/>
</dbReference>
<dbReference type="SUPFAM" id="SSF81901">
    <property type="entry name" value="HCP-like"/>
    <property type="match status" value="1"/>
</dbReference>
<dbReference type="OrthoDB" id="1926629at2759"/>
<evidence type="ECO:0000313" key="2">
    <source>
        <dbReference type="EMBL" id="KZV41066.1"/>
    </source>
</evidence>
<dbReference type="AlphaFoldDB" id="A0A2Z7C2D4"/>